<evidence type="ECO:0000256" key="1">
    <source>
        <dbReference type="ARBA" id="ARBA00000900"/>
    </source>
</evidence>
<dbReference type="SUPFAM" id="SSF57850">
    <property type="entry name" value="RING/U-box"/>
    <property type="match status" value="1"/>
</dbReference>
<gene>
    <name evidence="9" type="ORF">ILEXP_LOCUS6558</name>
</gene>
<evidence type="ECO:0000256" key="5">
    <source>
        <dbReference type="ARBA" id="ARBA00022737"/>
    </source>
</evidence>
<dbReference type="Pfam" id="PF25598">
    <property type="entry name" value="ARM_PUB"/>
    <property type="match status" value="1"/>
</dbReference>
<dbReference type="PROSITE" id="PS51698">
    <property type="entry name" value="U_BOX"/>
    <property type="match status" value="1"/>
</dbReference>
<dbReference type="SMART" id="SM00504">
    <property type="entry name" value="Ubox"/>
    <property type="match status" value="1"/>
</dbReference>
<organism evidence="9 10">
    <name type="scientific">Ilex paraguariensis</name>
    <name type="common">yerba mate</name>
    <dbReference type="NCBI Taxonomy" id="185542"/>
    <lineage>
        <taxon>Eukaryota</taxon>
        <taxon>Viridiplantae</taxon>
        <taxon>Streptophyta</taxon>
        <taxon>Embryophyta</taxon>
        <taxon>Tracheophyta</taxon>
        <taxon>Spermatophyta</taxon>
        <taxon>Magnoliopsida</taxon>
        <taxon>eudicotyledons</taxon>
        <taxon>Gunneridae</taxon>
        <taxon>Pentapetalae</taxon>
        <taxon>asterids</taxon>
        <taxon>campanulids</taxon>
        <taxon>Aquifoliales</taxon>
        <taxon>Aquifoliaceae</taxon>
        <taxon>Ilex</taxon>
    </lineage>
</organism>
<dbReference type="Proteomes" id="UP001642360">
    <property type="component" value="Unassembled WGS sequence"/>
</dbReference>
<dbReference type="SUPFAM" id="SSF48371">
    <property type="entry name" value="ARM repeat"/>
    <property type="match status" value="1"/>
</dbReference>
<evidence type="ECO:0000313" key="9">
    <source>
        <dbReference type="EMBL" id="CAK9139192.1"/>
    </source>
</evidence>
<dbReference type="AlphaFoldDB" id="A0ABC8R3A0"/>
<keyword evidence="5" id="KW-0677">Repeat</keyword>
<dbReference type="GO" id="GO:0016567">
    <property type="term" value="P:protein ubiquitination"/>
    <property type="evidence" value="ECO:0007669"/>
    <property type="project" value="UniProtKB-UniRule"/>
</dbReference>
<dbReference type="GO" id="GO:0061630">
    <property type="term" value="F:ubiquitin protein ligase activity"/>
    <property type="evidence" value="ECO:0007669"/>
    <property type="project" value="UniProtKB-UniRule"/>
</dbReference>
<dbReference type="CDD" id="cd16664">
    <property type="entry name" value="RING-Ubox_PUB"/>
    <property type="match status" value="1"/>
</dbReference>
<name>A0ABC8R3A0_9AQUA</name>
<dbReference type="InterPro" id="IPR011989">
    <property type="entry name" value="ARM-like"/>
</dbReference>
<dbReference type="InterPro" id="IPR003613">
    <property type="entry name" value="Ubox_domain"/>
</dbReference>
<evidence type="ECO:0000256" key="6">
    <source>
        <dbReference type="ARBA" id="ARBA00022786"/>
    </source>
</evidence>
<keyword evidence="10" id="KW-1185">Reference proteome</keyword>
<dbReference type="InterPro" id="IPR045185">
    <property type="entry name" value="PUB22/23/24-like"/>
</dbReference>
<comment type="caution">
    <text evidence="9">The sequence shown here is derived from an EMBL/GenBank/DDBJ whole genome shotgun (WGS) entry which is preliminary data.</text>
</comment>
<evidence type="ECO:0000256" key="4">
    <source>
        <dbReference type="ARBA" id="ARBA00022679"/>
    </source>
</evidence>
<dbReference type="InterPro" id="IPR045210">
    <property type="entry name" value="RING-Ubox_PUB"/>
</dbReference>
<proteinExistence type="predicted"/>
<keyword evidence="4 7" id="KW-0808">Transferase</keyword>
<dbReference type="FunFam" id="3.30.40.10:FF:000502">
    <property type="entry name" value="RING-type E3 ubiquitin transferase"/>
    <property type="match status" value="1"/>
</dbReference>
<dbReference type="PANTHER" id="PTHR22849">
    <property type="entry name" value="WDSAM1 PROTEIN"/>
    <property type="match status" value="1"/>
</dbReference>
<dbReference type="Pfam" id="PF04564">
    <property type="entry name" value="U-box"/>
    <property type="match status" value="1"/>
</dbReference>
<comment type="function">
    <text evidence="2 7">Functions as an E3 ubiquitin ligase.</text>
</comment>
<comment type="pathway">
    <text evidence="3 7">Protein modification; protein ubiquitination.</text>
</comment>
<dbReference type="Gene3D" id="3.30.40.10">
    <property type="entry name" value="Zinc/RING finger domain, C3HC4 (zinc finger)"/>
    <property type="match status" value="1"/>
</dbReference>
<comment type="catalytic activity">
    <reaction evidence="1 7">
        <text>S-ubiquitinyl-[E2 ubiquitin-conjugating enzyme]-L-cysteine + [acceptor protein]-L-lysine = [E2 ubiquitin-conjugating enzyme]-L-cysteine + N(6)-ubiquitinyl-[acceptor protein]-L-lysine.</text>
        <dbReference type="EC" id="2.3.2.27"/>
    </reaction>
</comment>
<feature type="domain" description="U-box" evidence="8">
    <location>
        <begin position="9"/>
        <end position="83"/>
    </location>
</feature>
<dbReference type="PANTHER" id="PTHR22849:SF158">
    <property type="entry name" value="U-BOX DOMAIN-CONTAINING PROTEIN"/>
    <property type="match status" value="1"/>
</dbReference>
<keyword evidence="6 7" id="KW-0833">Ubl conjugation pathway</keyword>
<reference evidence="9 10" key="1">
    <citation type="submission" date="2024-02" db="EMBL/GenBank/DDBJ databases">
        <authorList>
            <person name="Vignale AGUSTIN F."/>
            <person name="Sosa J E."/>
            <person name="Modenutti C."/>
        </authorList>
    </citation>
    <scope>NUCLEOTIDE SEQUENCE [LARGE SCALE GENOMIC DNA]</scope>
</reference>
<evidence type="ECO:0000313" key="10">
    <source>
        <dbReference type="Proteomes" id="UP001642360"/>
    </source>
</evidence>
<evidence type="ECO:0000256" key="3">
    <source>
        <dbReference type="ARBA" id="ARBA00004906"/>
    </source>
</evidence>
<dbReference type="EMBL" id="CAUOFW020000944">
    <property type="protein sequence ID" value="CAK9139192.1"/>
    <property type="molecule type" value="Genomic_DNA"/>
</dbReference>
<dbReference type="Gene3D" id="1.25.10.10">
    <property type="entry name" value="Leucine-rich Repeat Variant"/>
    <property type="match status" value="1"/>
</dbReference>
<sequence>MVKDHLYITVPSLFRCPISLDVMKSPVSLCTGVTYDRSSIQRWLDGGNNTCPATMQVLQTKDFVPNNTLQHLIQIWSKSAQTQSITESDSLLHSLTQDQAQILIQQINNNQNDHEICFRHVQKLIEFAKVSQENRKFLATADGFLVLFLRILDNSIKNLYVGEKIIQLCSLILENYTDREGLAKLVTQKDCLSSMVIILKQGSLESRTAVAKVLELISVDVETKILIAEQSDILSELFRIVKSESDPDGIEVGLASLICISMPKRIRVKLVRLGAVKVLGKMLSDNSDLSVSVVEKVLKLLEMISACREGRDCICEDELCIPAIVKKVLKVSTPATEHAVTILWSLCCLFRDQKAQESLSTSNGLAKILLLMQSNCSPSVRQMSGDLLKVFRVGGSKCCLSSYDTKTTHIMPF</sequence>
<dbReference type="EC" id="2.3.2.27" evidence="7"/>
<dbReference type="InterPro" id="IPR016024">
    <property type="entry name" value="ARM-type_fold"/>
</dbReference>
<dbReference type="InterPro" id="IPR058678">
    <property type="entry name" value="ARM_PUB"/>
</dbReference>
<dbReference type="InterPro" id="IPR013083">
    <property type="entry name" value="Znf_RING/FYVE/PHD"/>
</dbReference>
<evidence type="ECO:0000259" key="8">
    <source>
        <dbReference type="PROSITE" id="PS51698"/>
    </source>
</evidence>
<evidence type="ECO:0000256" key="2">
    <source>
        <dbReference type="ARBA" id="ARBA00003861"/>
    </source>
</evidence>
<accession>A0ABC8R3A0</accession>
<evidence type="ECO:0000256" key="7">
    <source>
        <dbReference type="RuleBase" id="RU369093"/>
    </source>
</evidence>
<protein>
    <recommendedName>
        <fullName evidence="7 8">U-box domain-containing protein</fullName>
        <ecNumber evidence="7">2.3.2.27</ecNumber>
    </recommendedName>
    <alternativeName>
        <fullName evidence="7">RING-type E3 ubiquitin transferase PUB</fullName>
    </alternativeName>
</protein>